<dbReference type="EMBL" id="EU333169">
    <property type="protein sequence ID" value="ACA34438.1"/>
    <property type="molecule type" value="Genomic_DNA"/>
</dbReference>
<protein>
    <recommendedName>
        <fullName evidence="3">DUF3619 family protein</fullName>
    </recommendedName>
</protein>
<evidence type="ECO:0000256" key="1">
    <source>
        <dbReference type="SAM" id="MobiDB-lite"/>
    </source>
</evidence>
<evidence type="ECO:0000313" key="2">
    <source>
        <dbReference type="EMBL" id="ACA34438.1"/>
    </source>
</evidence>
<name>B8PZY0_9BACT</name>
<accession>B8PZY0</accession>
<feature type="region of interest" description="Disordered" evidence="1">
    <location>
        <begin position="82"/>
        <end position="110"/>
    </location>
</feature>
<organism evidence="2">
    <name type="scientific">uncultured bacterium pTW3</name>
    <dbReference type="NCBI Taxonomy" id="504467"/>
    <lineage>
        <taxon>Bacteria</taxon>
        <taxon>Candidatus Dojkabacteria</taxon>
        <taxon>environmental samples</taxon>
    </lineage>
</organism>
<sequence>MNAPAPPQPGRDPDAHGIDRAARAHYRQALAALSPRTRTQLHNRLQAALAGQGRPQPPRLPAWSWGAAAALVLALAFGLRGPGAPEPAPRATAPLATQTPAATDNAPATLDQDPDFYLWLASRDAVTLASE</sequence>
<proteinExistence type="predicted"/>
<feature type="compositionally biased region" description="Low complexity" evidence="1">
    <location>
        <begin position="89"/>
        <end position="103"/>
    </location>
</feature>
<evidence type="ECO:0008006" key="3">
    <source>
        <dbReference type="Google" id="ProtNLM"/>
    </source>
</evidence>
<dbReference type="AlphaFoldDB" id="B8PZY0"/>
<reference evidence="2" key="1">
    <citation type="journal article" date="2009" name="Appl. Environ. Microbiol.">
        <title>Isolation and characterization of metalloproteases with a novel domain structure by construction and screening of metagenomic libraries.</title>
        <authorList>
            <person name="Waschkowitz T."/>
            <person name="Rockstroh S."/>
            <person name="Daniel R."/>
        </authorList>
    </citation>
    <scope>NUCLEOTIDE SEQUENCE</scope>
</reference>